<dbReference type="SMART" id="SM00822">
    <property type="entry name" value="PKS_KR"/>
    <property type="match status" value="1"/>
</dbReference>
<evidence type="ECO:0000259" key="5">
    <source>
        <dbReference type="SMART" id="SM00822"/>
    </source>
</evidence>
<sequence>MTSNGVALVTGANRGLGKETGRQLARGGWTVVLGSRDTGRGAEAARELATAGEVVPIPLDVTDPAGVRAAATWLERTYGRLDVLVNNAGVTADALALDTKAAELRHVFEVNVFGVVTVIHETLPLLRRSPAPRIVNVSSTTASLGLTSEGHDLPGDAERRLAYASSKAALNMLTVQYARAFGRDPALAHVKINAASPGYTATDMNGHRGTRTVAEGARALVALALLPDDGPTGRFFDDRGPLPW</sequence>
<protein>
    <submittedName>
        <fullName evidence="6">SDR family oxidoreductase</fullName>
    </submittedName>
</protein>
<keyword evidence="3" id="KW-0560">Oxidoreductase</keyword>
<dbReference type="CDD" id="cd05324">
    <property type="entry name" value="carb_red_PTCR-like_SDR_c"/>
    <property type="match status" value="1"/>
</dbReference>
<feature type="domain" description="Ketoreductase" evidence="5">
    <location>
        <begin position="5"/>
        <end position="198"/>
    </location>
</feature>
<keyword evidence="2" id="KW-0521">NADP</keyword>
<dbReference type="OrthoDB" id="9781117at2"/>
<evidence type="ECO:0000256" key="1">
    <source>
        <dbReference type="ARBA" id="ARBA00006484"/>
    </source>
</evidence>
<dbReference type="PRINTS" id="PR00080">
    <property type="entry name" value="SDRFAMILY"/>
</dbReference>
<evidence type="ECO:0000313" key="7">
    <source>
        <dbReference type="Proteomes" id="UP000272474"/>
    </source>
</evidence>
<dbReference type="InterPro" id="IPR045313">
    <property type="entry name" value="CBR1-like"/>
</dbReference>
<comment type="caution">
    <text evidence="6">The sequence shown here is derived from an EMBL/GenBank/DDBJ whole genome shotgun (WGS) entry which is preliminary data.</text>
</comment>
<keyword evidence="7" id="KW-1185">Reference proteome</keyword>
<dbReference type="Gene3D" id="3.40.50.720">
    <property type="entry name" value="NAD(P)-binding Rossmann-like Domain"/>
    <property type="match status" value="1"/>
</dbReference>
<gene>
    <name evidence="6" type="ORF">D7294_07335</name>
</gene>
<accession>A0A3A9Z8W1</accession>
<dbReference type="InterPro" id="IPR036291">
    <property type="entry name" value="NAD(P)-bd_dom_sf"/>
</dbReference>
<organism evidence="6 7">
    <name type="scientific">Streptomyces hoynatensis</name>
    <dbReference type="NCBI Taxonomy" id="1141874"/>
    <lineage>
        <taxon>Bacteria</taxon>
        <taxon>Bacillati</taxon>
        <taxon>Actinomycetota</taxon>
        <taxon>Actinomycetes</taxon>
        <taxon>Kitasatosporales</taxon>
        <taxon>Streptomycetaceae</taxon>
        <taxon>Streptomyces</taxon>
    </lineage>
</organism>
<name>A0A3A9Z8W1_9ACTN</name>
<evidence type="ECO:0000313" key="6">
    <source>
        <dbReference type="EMBL" id="RKN44912.1"/>
    </source>
</evidence>
<dbReference type="InterPro" id="IPR002347">
    <property type="entry name" value="SDR_fam"/>
</dbReference>
<dbReference type="AlphaFoldDB" id="A0A3A9Z8W1"/>
<dbReference type="PANTHER" id="PTHR43490">
    <property type="entry name" value="(+)-NEOMENTHOL DEHYDROGENASE"/>
    <property type="match status" value="1"/>
</dbReference>
<dbReference type="Pfam" id="PF00106">
    <property type="entry name" value="adh_short"/>
    <property type="match status" value="1"/>
</dbReference>
<dbReference type="PANTHER" id="PTHR43490:SF99">
    <property type="entry name" value="SHORT-CHAIN DEHYDROGENASE_REDUCTASE"/>
    <property type="match status" value="1"/>
</dbReference>
<dbReference type="EMBL" id="RBAL01000003">
    <property type="protein sequence ID" value="RKN44912.1"/>
    <property type="molecule type" value="Genomic_DNA"/>
</dbReference>
<dbReference type="GO" id="GO:0016616">
    <property type="term" value="F:oxidoreductase activity, acting on the CH-OH group of donors, NAD or NADP as acceptor"/>
    <property type="evidence" value="ECO:0007669"/>
    <property type="project" value="InterPro"/>
</dbReference>
<dbReference type="PRINTS" id="PR00081">
    <property type="entry name" value="GDHRDH"/>
</dbReference>
<dbReference type="SUPFAM" id="SSF51735">
    <property type="entry name" value="NAD(P)-binding Rossmann-fold domains"/>
    <property type="match status" value="1"/>
</dbReference>
<evidence type="ECO:0000256" key="2">
    <source>
        <dbReference type="ARBA" id="ARBA00022857"/>
    </source>
</evidence>
<evidence type="ECO:0000256" key="3">
    <source>
        <dbReference type="ARBA" id="ARBA00023002"/>
    </source>
</evidence>
<evidence type="ECO:0000256" key="4">
    <source>
        <dbReference type="RuleBase" id="RU000363"/>
    </source>
</evidence>
<dbReference type="Proteomes" id="UP000272474">
    <property type="component" value="Unassembled WGS sequence"/>
</dbReference>
<dbReference type="RefSeq" id="WP_120676767.1">
    <property type="nucleotide sequence ID" value="NZ_RBAL01000003.1"/>
</dbReference>
<proteinExistence type="inferred from homology"/>
<dbReference type="InterPro" id="IPR057326">
    <property type="entry name" value="KR_dom"/>
</dbReference>
<reference evidence="6 7" key="1">
    <citation type="journal article" date="2014" name="Int. J. Syst. Evol. Microbiol.">
        <title>Streptomyces hoynatensis sp. nov., isolated from deep marine sediment.</title>
        <authorList>
            <person name="Veyisoglu A."/>
            <person name="Sahin N."/>
        </authorList>
    </citation>
    <scope>NUCLEOTIDE SEQUENCE [LARGE SCALE GENOMIC DNA]</scope>
    <source>
        <strain evidence="6 7">KCTC 29097</strain>
    </source>
</reference>
<comment type="similarity">
    <text evidence="1 4">Belongs to the short-chain dehydrogenases/reductases (SDR) family.</text>
</comment>